<dbReference type="AlphaFoldDB" id="F4PIJ4"/>
<accession>F4PIJ4</accession>
<proteinExistence type="predicted"/>
<evidence type="ECO:0000313" key="1">
    <source>
        <dbReference type="EMBL" id="EGG24574.1"/>
    </source>
</evidence>
<dbReference type="EMBL" id="GL883006">
    <property type="protein sequence ID" value="EGG24574.1"/>
    <property type="molecule type" value="Genomic_DNA"/>
</dbReference>
<dbReference type="Proteomes" id="UP000007797">
    <property type="component" value="Unassembled WGS sequence"/>
</dbReference>
<dbReference type="RefSeq" id="XP_004362425.1">
    <property type="nucleotide sequence ID" value="XM_004362368.1"/>
</dbReference>
<reference evidence="2" key="1">
    <citation type="journal article" date="2011" name="Genome Res.">
        <title>Phylogeny-wide analysis of social amoeba genomes highlights ancient origins for complex intercellular communication.</title>
        <authorList>
            <person name="Heidel A.J."/>
            <person name="Lawal H.M."/>
            <person name="Felder M."/>
            <person name="Schilde C."/>
            <person name="Helps N.R."/>
            <person name="Tunggal B."/>
            <person name="Rivero F."/>
            <person name="John U."/>
            <person name="Schleicher M."/>
            <person name="Eichinger L."/>
            <person name="Platzer M."/>
            <person name="Noegel A.A."/>
            <person name="Schaap P."/>
            <person name="Gloeckner G."/>
        </authorList>
    </citation>
    <scope>NUCLEOTIDE SEQUENCE [LARGE SCALE GENOMIC DNA]</scope>
    <source>
        <strain evidence="2">SH3</strain>
    </source>
</reference>
<keyword evidence="2" id="KW-1185">Reference proteome</keyword>
<evidence type="ECO:0000313" key="2">
    <source>
        <dbReference type="Proteomes" id="UP000007797"/>
    </source>
</evidence>
<sequence>MNIIPTSFPSRDNNIRVVEQSINSMTTPPVKVQLELTTSQSVELDPAFNGILLGADQTVGDDSYCETDPYPKWKIIMIVDLLPMPSLEWQGSGTVITTVTISTEQSINSFFTCWITPASDKWLMSLIERNCVF</sequence>
<gene>
    <name evidence="1" type="ORF">DFA_02817</name>
</gene>
<dbReference type="GeneID" id="14877406"/>
<protein>
    <submittedName>
        <fullName evidence="1">Uncharacterized protein</fullName>
    </submittedName>
</protein>
<name>F4PIJ4_CACFS</name>
<organism evidence="1 2">
    <name type="scientific">Cavenderia fasciculata</name>
    <name type="common">Slime mold</name>
    <name type="synonym">Dictyostelium fasciculatum</name>
    <dbReference type="NCBI Taxonomy" id="261658"/>
    <lineage>
        <taxon>Eukaryota</taxon>
        <taxon>Amoebozoa</taxon>
        <taxon>Evosea</taxon>
        <taxon>Eumycetozoa</taxon>
        <taxon>Dictyostelia</taxon>
        <taxon>Acytosteliales</taxon>
        <taxon>Cavenderiaceae</taxon>
        <taxon>Cavenderia</taxon>
    </lineage>
</organism>
<dbReference type="KEGG" id="dfa:DFA_02817"/>